<dbReference type="Proteomes" id="UP000243451">
    <property type="component" value="Unassembled WGS sequence"/>
</dbReference>
<keyword evidence="3" id="KW-1185">Reference proteome</keyword>
<name>A0A2P4ERQ3_9GAMM</name>
<proteinExistence type="predicted"/>
<protein>
    <submittedName>
        <fullName evidence="2">Uncharacterized protein</fullName>
    </submittedName>
</protein>
<dbReference type="EMBL" id="PPSK01000020">
    <property type="protein sequence ID" value="POB01451.1"/>
    <property type="molecule type" value="Genomic_DNA"/>
</dbReference>
<comment type="caution">
    <text evidence="2">The sequence shown here is derived from an EMBL/GenBank/DDBJ whole genome shotgun (WGS) entry which is preliminary data.</text>
</comment>
<evidence type="ECO:0000313" key="2">
    <source>
        <dbReference type="EMBL" id="POB01451.1"/>
    </source>
</evidence>
<accession>A0A2P4ERQ3</accession>
<feature type="transmembrane region" description="Helical" evidence="1">
    <location>
        <begin position="38"/>
        <end position="55"/>
    </location>
</feature>
<keyword evidence="1" id="KW-1133">Transmembrane helix</keyword>
<evidence type="ECO:0000256" key="1">
    <source>
        <dbReference type="SAM" id="Phobius"/>
    </source>
</evidence>
<evidence type="ECO:0000313" key="3">
    <source>
        <dbReference type="Proteomes" id="UP000243451"/>
    </source>
</evidence>
<dbReference type="AlphaFoldDB" id="A0A2P4ERQ3"/>
<gene>
    <name evidence="2" type="ORF">C1949_16590</name>
</gene>
<reference evidence="2 3" key="1">
    <citation type="submission" date="2018-01" db="EMBL/GenBank/DDBJ databases">
        <title>Draft genome of the type strain Pseudomonas oceani DSM 100277 isolated from the deep water in Okinawa trough, northwestern Pacific Ocean.</title>
        <authorList>
            <person name="Gomila M."/>
            <person name="Mulet M."/>
            <person name="Garcia-Valdes E."/>
            <person name="Lalucat J."/>
        </authorList>
    </citation>
    <scope>NUCLEOTIDE SEQUENCE [LARGE SCALE GENOMIC DNA]</scope>
    <source>
        <strain evidence="2 3">DSM 100277</strain>
    </source>
</reference>
<organism evidence="2 3">
    <name type="scientific">Halopseudomonas oceani</name>
    <dbReference type="NCBI Taxonomy" id="1708783"/>
    <lineage>
        <taxon>Bacteria</taxon>
        <taxon>Pseudomonadati</taxon>
        <taxon>Pseudomonadota</taxon>
        <taxon>Gammaproteobacteria</taxon>
        <taxon>Pseudomonadales</taxon>
        <taxon>Pseudomonadaceae</taxon>
        <taxon>Halopseudomonas</taxon>
    </lineage>
</organism>
<sequence length="71" mass="7854">MQQAVEQGAYSLDSAAGLARINGEVTRQAATLAYLQDFRLMMWITLSAFPLLLLLKPTRRQSAMSAEPVEL</sequence>
<keyword evidence="1" id="KW-0812">Transmembrane</keyword>
<keyword evidence="1" id="KW-0472">Membrane</keyword>